<dbReference type="Gene3D" id="2.180.10.10">
    <property type="entry name" value="RHS repeat-associated core"/>
    <property type="match status" value="1"/>
</dbReference>
<reference evidence="3" key="1">
    <citation type="submission" date="2017-12" db="EMBL/GenBank/DDBJ databases">
        <title>Whole genome sequencing of Acidipropionibacterium jensenii strains JS279 and JS280.</title>
        <authorList>
            <person name="Deptula P."/>
            <person name="Laine P."/>
            <person name="Smolander O.-P."/>
            <person name="Paulin L."/>
            <person name="Auvinen P."/>
            <person name="Varmanen P."/>
        </authorList>
    </citation>
    <scope>NUCLEOTIDE SEQUENCE [LARGE SCALE GENOMIC DNA]</scope>
    <source>
        <strain evidence="3">JS280</strain>
    </source>
</reference>
<evidence type="ECO:0000313" key="2">
    <source>
        <dbReference type="EMBL" id="AZZ39655.1"/>
    </source>
</evidence>
<evidence type="ECO:0008006" key="4">
    <source>
        <dbReference type="Google" id="ProtNLM"/>
    </source>
</evidence>
<accession>A0A3T0RZW9</accession>
<dbReference type="AlphaFoldDB" id="A0A3T0RZW9"/>
<dbReference type="RefSeq" id="WP_097798995.1">
    <property type="nucleotide sequence ID" value="NZ_CP025570.1"/>
</dbReference>
<evidence type="ECO:0000256" key="1">
    <source>
        <dbReference type="SAM" id="MobiDB-lite"/>
    </source>
</evidence>
<sequence>MANGIVDTVTRTLRLGARDYDQVTGRFTQPDPTLDPSDPTQWNAHAYGANNPVDRPDPDGLMPGSPIYCADTCQGKDAAYQIHESNSRIPYNKAAHKKDNDAHYKTQPRFFMGGCWVGVRRLCRRTEH</sequence>
<feature type="region of interest" description="Disordered" evidence="1">
    <location>
        <begin position="24"/>
        <end position="61"/>
    </location>
</feature>
<gene>
    <name evidence="2" type="ORF">C0Z10_07705</name>
</gene>
<dbReference type="InterPro" id="IPR022385">
    <property type="entry name" value="Rhs_assc_core"/>
</dbReference>
<dbReference type="EMBL" id="CP025570">
    <property type="protein sequence ID" value="AZZ39655.1"/>
    <property type="molecule type" value="Genomic_DNA"/>
</dbReference>
<dbReference type="KEGG" id="aji:C0Z10_07705"/>
<dbReference type="Proteomes" id="UP000285875">
    <property type="component" value="Chromosome"/>
</dbReference>
<evidence type="ECO:0000313" key="3">
    <source>
        <dbReference type="Proteomes" id="UP000285875"/>
    </source>
</evidence>
<dbReference type="NCBIfam" id="TIGR03696">
    <property type="entry name" value="Rhs_assc_core"/>
    <property type="match status" value="1"/>
</dbReference>
<protein>
    <recommendedName>
        <fullName evidence="4">RHS repeat-associated core domain-containing protein</fullName>
    </recommendedName>
</protein>
<proteinExistence type="predicted"/>
<organism evidence="2 3">
    <name type="scientific">Acidipropionibacterium jensenii</name>
    <dbReference type="NCBI Taxonomy" id="1749"/>
    <lineage>
        <taxon>Bacteria</taxon>
        <taxon>Bacillati</taxon>
        <taxon>Actinomycetota</taxon>
        <taxon>Actinomycetes</taxon>
        <taxon>Propionibacteriales</taxon>
        <taxon>Propionibacteriaceae</taxon>
        <taxon>Acidipropionibacterium</taxon>
    </lineage>
</organism>
<name>A0A3T0RZW9_9ACTN</name>